<feature type="transmembrane region" description="Helical" evidence="6">
    <location>
        <begin position="295"/>
        <end position="313"/>
    </location>
</feature>
<dbReference type="Proteomes" id="UP000479190">
    <property type="component" value="Unassembled WGS sequence"/>
</dbReference>
<dbReference type="AlphaFoldDB" id="A0A6H5IXN9"/>
<organism evidence="7 8">
    <name type="scientific">Trichogramma brassicae</name>
    <dbReference type="NCBI Taxonomy" id="86971"/>
    <lineage>
        <taxon>Eukaryota</taxon>
        <taxon>Metazoa</taxon>
        <taxon>Ecdysozoa</taxon>
        <taxon>Arthropoda</taxon>
        <taxon>Hexapoda</taxon>
        <taxon>Insecta</taxon>
        <taxon>Pterygota</taxon>
        <taxon>Neoptera</taxon>
        <taxon>Endopterygota</taxon>
        <taxon>Hymenoptera</taxon>
        <taxon>Apocrita</taxon>
        <taxon>Proctotrupomorpha</taxon>
        <taxon>Chalcidoidea</taxon>
        <taxon>Trichogrammatidae</taxon>
        <taxon>Trichogramma</taxon>
    </lineage>
</organism>
<dbReference type="PANTHER" id="PTHR23427:SF2">
    <property type="entry name" value="SURFEIT LOCUS PROTEIN 1"/>
    <property type="match status" value="1"/>
</dbReference>
<evidence type="ECO:0000313" key="8">
    <source>
        <dbReference type="Proteomes" id="UP000479190"/>
    </source>
</evidence>
<evidence type="ECO:0000256" key="2">
    <source>
        <dbReference type="ARBA" id="ARBA00007165"/>
    </source>
</evidence>
<gene>
    <name evidence="7" type="ORF">TBRA_LOCUS13604</name>
</gene>
<keyword evidence="3 6" id="KW-0812">Transmembrane</keyword>
<keyword evidence="6" id="KW-0496">Mitochondrion</keyword>
<protein>
    <recommendedName>
        <fullName evidence="6">SURF1-like protein</fullName>
    </recommendedName>
</protein>
<evidence type="ECO:0000313" key="7">
    <source>
        <dbReference type="EMBL" id="CAB0041960.1"/>
    </source>
</evidence>
<comment type="function">
    <text evidence="6">Probably involved in the biogenesis of the COX complex.</text>
</comment>
<reference evidence="7 8" key="1">
    <citation type="submission" date="2020-02" db="EMBL/GenBank/DDBJ databases">
        <authorList>
            <person name="Ferguson B K."/>
        </authorList>
    </citation>
    <scope>NUCLEOTIDE SEQUENCE [LARGE SCALE GENOMIC DNA]</scope>
</reference>
<keyword evidence="6" id="KW-0999">Mitochondrion inner membrane</keyword>
<dbReference type="CDD" id="cd06662">
    <property type="entry name" value="SURF1"/>
    <property type="match status" value="1"/>
</dbReference>
<dbReference type="Pfam" id="PF02104">
    <property type="entry name" value="SURF1"/>
    <property type="match status" value="1"/>
</dbReference>
<sequence>MNTSRYLCSRLIRLTGDKKPLLSSASSHALPRLSAAQTQTIVRTVIARPKELDELRKVKNRQQDGKDRYGDKSTDDEAITPLGYFLLSIPVITFGLGTWQVRRREWKVKLIKDLEERLAREPVTMPENLDDLEKLEYCPIKVRGQFLYDNEFVVGPRSLLVNGKATSEGKGQLISSSGANRGYNVITPFKLEDRDLVILVNRGWLPNKYKHAEERKKCRMEGTVEFTGINRLNEVRPQFVPKNEPDKGMWHYRDVYQMAEFAKTEPIYLDMVESDLEPNMPIGGQTRVNIRNEHLSYIATWYGLSLITGFYCYRMFVLKKPIM</sequence>
<keyword evidence="5 6" id="KW-0472">Membrane</keyword>
<comment type="similarity">
    <text evidence="2 6">Belongs to the SURF1 family.</text>
</comment>
<dbReference type="OrthoDB" id="10040024at2759"/>
<evidence type="ECO:0000256" key="6">
    <source>
        <dbReference type="RuleBase" id="RU363076"/>
    </source>
</evidence>
<dbReference type="PROSITE" id="PS50895">
    <property type="entry name" value="SURF1"/>
    <property type="match status" value="1"/>
</dbReference>
<proteinExistence type="inferred from homology"/>
<accession>A0A6H5IXN9</accession>
<evidence type="ECO:0000256" key="1">
    <source>
        <dbReference type="ARBA" id="ARBA00004370"/>
    </source>
</evidence>
<keyword evidence="8" id="KW-1185">Reference proteome</keyword>
<evidence type="ECO:0000256" key="3">
    <source>
        <dbReference type="ARBA" id="ARBA00022692"/>
    </source>
</evidence>
<dbReference type="InterPro" id="IPR045214">
    <property type="entry name" value="Surf1/Surf4"/>
</dbReference>
<dbReference type="GO" id="GO:0033617">
    <property type="term" value="P:mitochondrial respiratory chain complex IV assembly"/>
    <property type="evidence" value="ECO:0007669"/>
    <property type="project" value="TreeGrafter"/>
</dbReference>
<evidence type="ECO:0000256" key="5">
    <source>
        <dbReference type="ARBA" id="ARBA00023136"/>
    </source>
</evidence>
<comment type="caution">
    <text evidence="6">Lacks conserved residue(s) required for the propagation of feature annotation.</text>
</comment>
<dbReference type="InterPro" id="IPR002994">
    <property type="entry name" value="Surf1/Shy1"/>
</dbReference>
<dbReference type="EMBL" id="CADCXV010001141">
    <property type="protein sequence ID" value="CAB0041960.1"/>
    <property type="molecule type" value="Genomic_DNA"/>
</dbReference>
<evidence type="ECO:0000256" key="4">
    <source>
        <dbReference type="ARBA" id="ARBA00022989"/>
    </source>
</evidence>
<name>A0A6H5IXN9_9HYME</name>
<comment type="subcellular location">
    <subcellularLocation>
        <location evidence="1">Membrane</location>
    </subcellularLocation>
    <subcellularLocation>
        <location evidence="6">Mitochondrion inner membrane</location>
        <topology evidence="6">Multi-pass membrane protein</topology>
    </subcellularLocation>
</comment>
<dbReference type="GO" id="GO:0005743">
    <property type="term" value="C:mitochondrial inner membrane"/>
    <property type="evidence" value="ECO:0007669"/>
    <property type="project" value="UniProtKB-SubCell"/>
</dbReference>
<dbReference type="PANTHER" id="PTHR23427">
    <property type="entry name" value="SURFEIT LOCUS PROTEIN"/>
    <property type="match status" value="1"/>
</dbReference>
<keyword evidence="4 6" id="KW-1133">Transmembrane helix</keyword>